<reference evidence="1" key="1">
    <citation type="journal article" date="2014" name="Int. J. Syst. Evol. Microbiol.">
        <title>Complete genome sequence of Corynebacterium casei LMG S-19264T (=DSM 44701T), isolated from a smear-ripened cheese.</title>
        <authorList>
            <consortium name="US DOE Joint Genome Institute (JGI-PGF)"/>
            <person name="Walter F."/>
            <person name="Albersmeier A."/>
            <person name="Kalinowski J."/>
            <person name="Ruckert C."/>
        </authorList>
    </citation>
    <scope>NUCLEOTIDE SEQUENCE</scope>
    <source>
        <strain evidence="1">JCM 3091</strain>
    </source>
</reference>
<sequence>MRGPHFRPSVQISRREWSGHNRRVTPEHAAAVSRSAVHYLGDAFTECPVTVRHAQQRGLSGWSYHVASRAGVLGYVSTATVTAALGMLGPELVRDAWEYARRLLPPTEIAAQRAAECCRWGTAQLDRFPAVNRLVGLTGRMLAAADATAMPLFAAWRALPSPDVTPGARAATHLHLLREHRRAAYLIAVRAGGLTPVEALVAGPEGEAAAAACGWAGPYPRVGPLLRRRMWTEAVTDRLAGQPFTALSPAERAELVDLLDEAAAGHFDTPASP</sequence>
<dbReference type="InterPro" id="IPR054058">
    <property type="entry name" value="HTH_67"/>
</dbReference>
<dbReference type="Proteomes" id="UP000662200">
    <property type="component" value="Unassembled WGS sequence"/>
</dbReference>
<dbReference type="AlphaFoldDB" id="A0A8J3FJZ1"/>
<name>A0A8J3FJZ1_9ACTN</name>
<comment type="caution">
    <text evidence="1">The sequence shown here is derived from an EMBL/GenBank/DDBJ whole genome shotgun (WGS) entry which is preliminary data.</text>
</comment>
<reference evidence="1" key="2">
    <citation type="submission" date="2020-09" db="EMBL/GenBank/DDBJ databases">
        <authorList>
            <person name="Sun Q."/>
            <person name="Ohkuma M."/>
        </authorList>
    </citation>
    <scope>NUCLEOTIDE SEQUENCE</scope>
    <source>
        <strain evidence="1">JCM 3091</strain>
    </source>
</reference>
<protein>
    <submittedName>
        <fullName evidence="1">Uncharacterized protein</fullName>
    </submittedName>
</protein>
<dbReference type="EMBL" id="BMQC01000007">
    <property type="protein sequence ID" value="GGK30935.1"/>
    <property type="molecule type" value="Genomic_DNA"/>
</dbReference>
<proteinExistence type="predicted"/>
<dbReference type="NCBIfam" id="NF047719">
    <property type="entry name" value="SCO6745_fam_HTH"/>
    <property type="match status" value="1"/>
</dbReference>
<evidence type="ECO:0000313" key="2">
    <source>
        <dbReference type="Proteomes" id="UP000662200"/>
    </source>
</evidence>
<gene>
    <name evidence="1" type="ORF">GCM10010124_24720</name>
</gene>
<keyword evidence="2" id="KW-1185">Reference proteome</keyword>
<dbReference type="Pfam" id="PF21863">
    <property type="entry name" value="HTH_67"/>
    <property type="match status" value="1"/>
</dbReference>
<accession>A0A8J3FJZ1</accession>
<organism evidence="1 2">
    <name type="scientific">Pilimelia terevasa</name>
    <dbReference type="NCBI Taxonomy" id="53372"/>
    <lineage>
        <taxon>Bacteria</taxon>
        <taxon>Bacillati</taxon>
        <taxon>Actinomycetota</taxon>
        <taxon>Actinomycetes</taxon>
        <taxon>Micromonosporales</taxon>
        <taxon>Micromonosporaceae</taxon>
        <taxon>Pilimelia</taxon>
    </lineage>
</organism>
<evidence type="ECO:0000313" key="1">
    <source>
        <dbReference type="EMBL" id="GGK30935.1"/>
    </source>
</evidence>